<reference evidence="5" key="1">
    <citation type="journal article" date="2020" name="Microb. Genom.">
        <title>Genetic diversity of clinical and environmental Mucorales isolates obtained from an investigation of mucormycosis cases among solid organ transplant recipients.</title>
        <authorList>
            <person name="Nguyen M.H."/>
            <person name="Kaul D."/>
            <person name="Muto C."/>
            <person name="Cheng S.J."/>
            <person name="Richter R.A."/>
            <person name="Bruno V.M."/>
            <person name="Liu G."/>
            <person name="Beyhan S."/>
            <person name="Sundermann A.J."/>
            <person name="Mounaud S."/>
            <person name="Pasculle A.W."/>
            <person name="Nierman W.C."/>
            <person name="Driscoll E."/>
            <person name="Cumbie R."/>
            <person name="Clancy C.J."/>
            <person name="Dupont C.L."/>
        </authorList>
    </citation>
    <scope>NUCLEOTIDE SEQUENCE</scope>
    <source>
        <strain evidence="5">GL11</strain>
    </source>
</reference>
<comment type="caution">
    <text evidence="5">The sequence shown here is derived from an EMBL/GenBank/DDBJ whole genome shotgun (WGS) entry which is preliminary data.</text>
</comment>
<dbReference type="PANTHER" id="PTHR12638:SF0">
    <property type="entry name" value="MAGO HOMOLOG, EXON JUNCTION COMPLEX SUBUNIT-RELATED"/>
    <property type="match status" value="1"/>
</dbReference>
<protein>
    <recommendedName>
        <fullName evidence="4">BD-FAE-like domain-containing protein</fullName>
    </recommendedName>
</protein>
<dbReference type="PANTHER" id="PTHR12638">
    <property type="entry name" value="PROTEIN MAGO NASHI HOMOLOG"/>
    <property type="match status" value="1"/>
</dbReference>
<dbReference type="AlphaFoldDB" id="A0A9P6XCX0"/>
<evidence type="ECO:0000256" key="2">
    <source>
        <dbReference type="ARBA" id="ARBA00009270"/>
    </source>
</evidence>
<dbReference type="Gene3D" id="3.40.50.1820">
    <property type="entry name" value="alpha/beta hydrolase"/>
    <property type="match status" value="1"/>
</dbReference>
<dbReference type="GO" id="GO:0008380">
    <property type="term" value="P:RNA splicing"/>
    <property type="evidence" value="ECO:0007669"/>
    <property type="project" value="InterPro"/>
</dbReference>
<sequence>MIIDTFCYGSVEQENSRSLDLYTSPKANENTPLVIFIHGGAWRTEDKSDYKTLATDCLSLSLLEKDETVSKIQHPSHLQDVQEAIEFLINTPPTNKYDPKQIYLVGHSAGAHIAMMLLLGYQVPVKGVIGVSGIYDIPLLLNTFPSYLDFIRQAFGNNDYYKASPVSQQTSSSAKVIIAHSQQDSLIDNQQAEVMTNHLKSLNINVLLDMNLEGDHYELMNFKILQPLIKQLLEFSGHKGKYGHEFLEFEFRSDGLCRYANNSNYRKDNLIKKEMYVSSAVIEELKRIIKESQVMKEDDSQWPEKNIVGSQEIEVRLGNEHISFETAKITSLVEVNDSKDPEGLRAFYYLVQDLRAFVFSLISLHFKIKPIN</sequence>
<dbReference type="InterPro" id="IPR004023">
    <property type="entry name" value="Mago_nashi"/>
</dbReference>
<dbReference type="InterPro" id="IPR029058">
    <property type="entry name" value="AB_hydrolase_fold"/>
</dbReference>
<keyword evidence="6" id="KW-1185">Reference proteome</keyword>
<accession>A0A9P6XCX0</accession>
<dbReference type="Pfam" id="PF20434">
    <property type="entry name" value="BD-FAE"/>
    <property type="match status" value="1"/>
</dbReference>
<dbReference type="SUPFAM" id="SSF53474">
    <property type="entry name" value="alpha/beta-Hydrolases"/>
    <property type="match status" value="1"/>
</dbReference>
<dbReference type="Gene3D" id="3.30.1560.10">
    <property type="entry name" value="Mago nashi"/>
    <property type="match status" value="1"/>
</dbReference>
<dbReference type="InterPro" id="IPR036605">
    <property type="entry name" value="Mago_nashi_sf"/>
</dbReference>
<comment type="subcellular location">
    <subcellularLocation>
        <location evidence="1">Nucleus</location>
    </subcellularLocation>
</comment>
<name>A0A9P6XCX0_RHIOR</name>
<dbReference type="SUPFAM" id="SSF89817">
    <property type="entry name" value="Mago nashi protein"/>
    <property type="match status" value="1"/>
</dbReference>
<dbReference type="GO" id="GO:0035145">
    <property type="term" value="C:exon-exon junction complex"/>
    <property type="evidence" value="ECO:0007669"/>
    <property type="project" value="InterPro"/>
</dbReference>
<gene>
    <name evidence="5" type="ORF">G6F64_004270</name>
</gene>
<dbReference type="Proteomes" id="UP000716291">
    <property type="component" value="Unassembled WGS sequence"/>
</dbReference>
<dbReference type="EMBL" id="JAANQT010000459">
    <property type="protein sequence ID" value="KAG1310835.1"/>
    <property type="molecule type" value="Genomic_DNA"/>
</dbReference>
<keyword evidence="3" id="KW-0539">Nucleus</keyword>
<organism evidence="5 6">
    <name type="scientific">Rhizopus oryzae</name>
    <name type="common">Mucormycosis agent</name>
    <name type="synonym">Rhizopus arrhizus var. delemar</name>
    <dbReference type="NCBI Taxonomy" id="64495"/>
    <lineage>
        <taxon>Eukaryota</taxon>
        <taxon>Fungi</taxon>
        <taxon>Fungi incertae sedis</taxon>
        <taxon>Mucoromycota</taxon>
        <taxon>Mucoromycotina</taxon>
        <taxon>Mucoromycetes</taxon>
        <taxon>Mucorales</taxon>
        <taxon>Mucorineae</taxon>
        <taxon>Rhizopodaceae</taxon>
        <taxon>Rhizopus</taxon>
    </lineage>
</organism>
<comment type="similarity">
    <text evidence="2">Belongs to the mago nashi family.</text>
</comment>
<evidence type="ECO:0000256" key="3">
    <source>
        <dbReference type="ARBA" id="ARBA00023242"/>
    </source>
</evidence>
<evidence type="ECO:0000256" key="1">
    <source>
        <dbReference type="ARBA" id="ARBA00004123"/>
    </source>
</evidence>
<dbReference type="Pfam" id="PF02792">
    <property type="entry name" value="Mago_nashi"/>
    <property type="match status" value="1"/>
</dbReference>
<evidence type="ECO:0000313" key="6">
    <source>
        <dbReference type="Proteomes" id="UP000716291"/>
    </source>
</evidence>
<evidence type="ECO:0000313" key="5">
    <source>
        <dbReference type="EMBL" id="KAG1310835.1"/>
    </source>
</evidence>
<dbReference type="FunFam" id="3.30.1560.10:FF:000001">
    <property type="entry name" value="Protein mago nashi homolog"/>
    <property type="match status" value="1"/>
</dbReference>
<proteinExistence type="inferred from homology"/>
<evidence type="ECO:0000259" key="4">
    <source>
        <dbReference type="Pfam" id="PF20434"/>
    </source>
</evidence>
<feature type="domain" description="BD-FAE-like" evidence="4">
    <location>
        <begin position="19"/>
        <end position="199"/>
    </location>
</feature>
<dbReference type="InterPro" id="IPR049492">
    <property type="entry name" value="BD-FAE-like_dom"/>
</dbReference>
<dbReference type="CDD" id="cd11295">
    <property type="entry name" value="Mago_nashi"/>
    <property type="match status" value="1"/>
</dbReference>